<dbReference type="AlphaFoldDB" id="A0A8B8AHI1"/>
<sequence>MSVVATEPLVVPLLYDPSFKVDVRLHEPVLGSSSQTLDLDVDLMSLCSQLDVICLKELSQHKLEKIEHGRVSSDFTNKASVVCDRMQQLMLRSGQGNTSLQQYIATKRLDLLFPRAAAYVENPGHFNLNQRTEGMDNYFTELTALQNLSGLSRQINSDLSNLSDHKYIAHQMAILYQSLNNVGHPILDPYKRSIEENFKSIKVTLSQETGSGKKQLYPEQKEWFLNLTSGIVNTINSFPAELTSEMLQPAVVLMRSSS</sequence>
<dbReference type="OrthoDB" id="533331at2759"/>
<protein>
    <submittedName>
        <fullName evidence="2">Uncharacterized protein LOC111102258</fullName>
    </submittedName>
</protein>
<keyword evidence="1" id="KW-1185">Reference proteome</keyword>
<name>A0A8B8AHI1_CRAVI</name>
<evidence type="ECO:0000313" key="1">
    <source>
        <dbReference type="Proteomes" id="UP000694844"/>
    </source>
</evidence>
<accession>A0A8B8AHI1</accession>
<dbReference type="KEGG" id="cvn:111102258"/>
<dbReference type="RefSeq" id="XP_022290635.1">
    <property type="nucleotide sequence ID" value="XM_022434927.1"/>
</dbReference>
<reference evidence="2" key="1">
    <citation type="submission" date="2025-08" db="UniProtKB">
        <authorList>
            <consortium name="RefSeq"/>
        </authorList>
    </citation>
    <scope>IDENTIFICATION</scope>
    <source>
        <tissue evidence="2">Whole sample</tissue>
    </source>
</reference>
<gene>
    <name evidence="2" type="primary">LOC111102258</name>
</gene>
<dbReference type="GeneID" id="111102258"/>
<organism evidence="1 2">
    <name type="scientific">Crassostrea virginica</name>
    <name type="common">Eastern oyster</name>
    <dbReference type="NCBI Taxonomy" id="6565"/>
    <lineage>
        <taxon>Eukaryota</taxon>
        <taxon>Metazoa</taxon>
        <taxon>Spiralia</taxon>
        <taxon>Lophotrochozoa</taxon>
        <taxon>Mollusca</taxon>
        <taxon>Bivalvia</taxon>
        <taxon>Autobranchia</taxon>
        <taxon>Pteriomorphia</taxon>
        <taxon>Ostreida</taxon>
        <taxon>Ostreoidea</taxon>
        <taxon>Ostreidae</taxon>
        <taxon>Crassostrea</taxon>
    </lineage>
</organism>
<proteinExistence type="predicted"/>
<evidence type="ECO:0000313" key="2">
    <source>
        <dbReference type="RefSeq" id="XP_022290635.1"/>
    </source>
</evidence>
<dbReference type="Proteomes" id="UP000694844">
    <property type="component" value="Chromosome 6"/>
</dbReference>